<dbReference type="PROSITE" id="PS00330">
    <property type="entry name" value="HEMOLYSIN_CALCIUM"/>
    <property type="match status" value="3"/>
</dbReference>
<name>A0A448DB96_9NEIS</name>
<protein>
    <submittedName>
        <fullName evidence="2">Iron-regulated protein frpC</fullName>
        <ecNumber evidence="2">3.4.24.40</ecNumber>
    </submittedName>
</protein>
<keyword evidence="3" id="KW-1185">Reference proteome</keyword>
<dbReference type="PRINTS" id="PR00313">
    <property type="entry name" value="CABNDNGRPT"/>
</dbReference>
<sequence>MTHYKLNITHNGQTESITLPSDQPLSLPAQPDTVYQIFDEQGNLIAQPEVQLVNEDLWVHLGSNAEGTPDLILQNYQNIYPTPNAGQLGAIGVVSVEAAAPVAEQVAIGGTLTSFQTGLIGLGVATTAIAGIAIANSGKDSNPKKQPEVKQPEVKQPEVKQPEVQQPEVKQPEVKQPEVKQPEVKQPEVKQPEVQQPEVKQPEVKQPEVKQPEVKQPEVKQPEVKQPEVKQPEVQQPEVQQPEVQQPEVQQPEVQQPEVQQPEVKQPEVKQPEVKQPEVKQPEVKQPEVKQPEVKQPEVKQPEVKQPEVKQPEVKQPEVKQPEVKQPEVKQPEVQQPEVRQPEVQQPEVQQPEVQQPEVQQPSSATVTINPISHQDVVNAQSAQGTVLISGIINSDQDISDADVIVYLNGKAYPAVVNAATFSVEINGSEFANANTVSAIATIRNQSGKSIEVLSERAYSYDTEAPEAFIRMNRMSDNSTINIAAKKDTFTLSGPLKIGEDSIRESVTVKINGKSYPAEIHGQTWSFKTTGKTLAYAEGAQTLQVILQTEDLAGNTNTASMEYVYLVDTVIEQPVVTLNPITKDNIINAEETQSNILVSGQAEHVNEGDTVTLTAGTYETTTTVKNGRFSLEIAGSVLASAESISARVDTEDEAGNTASAVTTQNYTSDTEIDTPVITFNAIAEDDIINLAESQTENTILSGTVEHAKENDEIIITVGEAVYKGVVSDRQFAVAVSTKALLNHGKVTASVTTTDEALNSATGHAERAYSIDTEYTPTISLNAIAGDNVLNLAESEKTVTVTGTVTDVADDEDIIVSCGCESCGSVKWIDILTKVKNGGFSVDFEGTQLSKSGYTLVKASVTSQDAAGNTATAETSQSFTKDLTAPEVAVNINEIAGDDVLTKAKQEQTHHSVSGAINGLQNGETVNQVLVQVGNQKYKAVVTDNTYAADIPSSELAAANRVDVSATVTDAAGNSSTAENSRAYKVGKPLPVLTLDMVAEDNFINKTESDKGSFILSGSVENVENGTEVTLQSGSNELTAQIDNGKFSITADRAFLGLANNINNAVKTLVARITVPDDYGINQTYTASQDYIIDLNNNTAITISPLTDDNILNAAEMERPYVTVSGKVTDGAAGNLVTIKIGKTTYQAEIQADGSYSVDAEVAQIIPNGREGKYGISASVERVDAAGNRGNGEATFTRTFSVDKSAPKGRVVFDPITGDNIINQNEAARPTLRITGKVNGLQEGDDVTSVTINVGNNQYTAQTAGSSFNVDIPADVLSANNQVRGTAELKDAGGSTSSAAEGTQSYAYQTNPPTADITVTGINGGKPLNIRSLSENILLTGSLVLGDTVARGTEKVNIHINGADYAAQVSNDTWTLTLPAVTLAKTDGIHNITASVTVADEYGNTGGDSTVHSYQVDTAAPAPSITLDALNNNNVLEQDAQGQIVLAGRVGGNFKENDTIVLTVNGVKEQTTVDSTGAFSITVDAARLTGAEKPVITAAVTTADDAGNSASAQTALAYSVKKGDINIRLDVITGDDLINVTEAKQEITISGSVSGSAARENQTVELLINGKTIQAQVQKNLSFSTTVSAKELIADSGYVIKASVSDGQEVNAVTSRSYEVAPEAAASINITGIDTDFNVDVAQAFSNTRIEGVIELNGAFAKGMNSERMRQITVNIGEKTYTAGVKADRSFFLDIPTKELAKLNGKTLSFKVEADPQLFDVEQTGNNTYRIHNLARFEEVQVKEIVFKSPYITKDPTNNDYIVSNVKEPAVTVSGSVGGTAKAGDTIMLETGGKIYQTTVDSSGTRFSVDISATDLAADENRTIKAVLHTTDSSGQAISISNSGRYAVLNQVDGKFSDRHAKPVSVNSDHTLPDYNFPYFIQKTGNINGKSYNIPLGGTPDGPTVLKYHFLTLDEISTLPENHNRYIDRATMTSYSAELQDIVRNAYKEISAVTNIEFVEVGSMLEANTKYYMGNLMSGFEDASAVAASGGLIAWNSRHNYMSWGKEFLHYTVLHEVTHTLGMTHTSRGFTGDYANEENIEFSNMSYKAYINNDLFLNKGQLRTYDLAYLHYTVGMNKTVRTGNDIYTFKNYNMYSQDSDRYIWDAGGVDTFDASQEKAGVHVNLTPGSWIYVGDNLSKTFSVQNAATHDMRSYFKLPEDASIIGNSSAKVTLNTYTEGQAFIGYGTQIENLIGSAHDDILTGNSADNNIYGGSGNDTIRGGTGNDYLDGGEGEDTLIGGEGNDSYIIDSASDTIQEAQDQGEDHVYSSISHTLGGHLENLTLIGSNSINGTGNAQANVLRGNGADNELKGMEGDDRIIGGGGNDTLTGGDGNDTFVFDTVLDGSVTTIKDFLQGNDTIELSSAVFGNPKTTVSEFGDYISYQSQTGYLYYDSDGKGKADGIHFATLSPNLTINESHFDIV</sequence>
<dbReference type="NCBIfam" id="NF033510">
    <property type="entry name" value="Ca_tandemer"/>
    <property type="match status" value="11"/>
</dbReference>
<dbReference type="EMBL" id="LR134313">
    <property type="protein sequence ID" value="VEF03576.1"/>
    <property type="molecule type" value="Genomic_DNA"/>
</dbReference>
<reference evidence="2 3" key="1">
    <citation type="submission" date="2018-12" db="EMBL/GenBank/DDBJ databases">
        <authorList>
            <consortium name="Pathogen Informatics"/>
        </authorList>
    </citation>
    <scope>NUCLEOTIDE SEQUENCE [LARGE SCALE GENOMIC DNA]</scope>
    <source>
        <strain evidence="2 3">NCTC10296</strain>
    </source>
</reference>
<feature type="compositionally biased region" description="Low complexity" evidence="1">
    <location>
        <begin position="232"/>
        <end position="264"/>
    </location>
</feature>
<feature type="compositionally biased region" description="Basic and acidic residues" evidence="1">
    <location>
        <begin position="265"/>
        <end position="331"/>
    </location>
</feature>
<dbReference type="NCBIfam" id="NF012196">
    <property type="entry name" value="Ig_like_ice"/>
    <property type="match status" value="8"/>
</dbReference>
<dbReference type="PANTHER" id="PTHR21523">
    <property type="match status" value="1"/>
</dbReference>
<accession>A0A448DB96</accession>
<evidence type="ECO:0000256" key="1">
    <source>
        <dbReference type="SAM" id="MobiDB-lite"/>
    </source>
</evidence>
<dbReference type="Proteomes" id="UP000279284">
    <property type="component" value="Chromosome"/>
</dbReference>
<dbReference type="InterPro" id="IPR018511">
    <property type="entry name" value="Hemolysin-typ_Ca-bd_CS"/>
</dbReference>
<feature type="compositionally biased region" description="Basic and acidic residues" evidence="1">
    <location>
        <begin position="141"/>
        <end position="161"/>
    </location>
</feature>
<dbReference type="GO" id="GO:0005509">
    <property type="term" value="F:calcium ion binding"/>
    <property type="evidence" value="ECO:0007669"/>
    <property type="project" value="InterPro"/>
</dbReference>
<dbReference type="InterPro" id="IPR049826">
    <property type="entry name" value="Ig-like_ice"/>
</dbReference>
<feature type="compositionally biased region" description="Low complexity" evidence="1">
    <location>
        <begin position="332"/>
        <end position="362"/>
    </location>
</feature>
<dbReference type="STRING" id="493.BWD07_06400"/>
<proteinExistence type="predicted"/>
<feature type="compositionally biased region" description="Basic and acidic residues" evidence="1">
    <location>
        <begin position="200"/>
        <end position="231"/>
    </location>
</feature>
<dbReference type="Pfam" id="PF00353">
    <property type="entry name" value="HemolysinCabind"/>
    <property type="match status" value="2"/>
</dbReference>
<dbReference type="KEGG" id="nci:NCTC10296_02389"/>
<dbReference type="InterPro" id="IPR024079">
    <property type="entry name" value="MetalloPept_cat_dom_sf"/>
</dbReference>
<dbReference type="GO" id="GO:0008237">
    <property type="term" value="F:metallopeptidase activity"/>
    <property type="evidence" value="ECO:0007669"/>
    <property type="project" value="InterPro"/>
</dbReference>
<gene>
    <name evidence="2" type="primary">prtC_3</name>
    <name evidence="2" type="ORF">NCTC10296_02389</name>
</gene>
<dbReference type="EC" id="3.4.24.40" evidence="2"/>
<evidence type="ECO:0000313" key="2">
    <source>
        <dbReference type="EMBL" id="VEF03576.1"/>
    </source>
</evidence>
<dbReference type="SUPFAM" id="SSF55486">
    <property type="entry name" value="Metalloproteases ('zincins'), catalytic domain"/>
    <property type="match status" value="1"/>
</dbReference>
<dbReference type="InterPro" id="IPR001343">
    <property type="entry name" value="Hemolysn_Ca-bd"/>
</dbReference>
<dbReference type="Gene3D" id="2.60.40.10">
    <property type="entry name" value="Immunoglobulins"/>
    <property type="match status" value="14"/>
</dbReference>
<dbReference type="Gene3D" id="2.150.10.10">
    <property type="entry name" value="Serralysin-like metalloprotease, C-terminal"/>
    <property type="match status" value="2"/>
</dbReference>
<dbReference type="Gene3D" id="3.40.390.10">
    <property type="entry name" value="Collagenase (Catalytic Domain)"/>
    <property type="match status" value="1"/>
</dbReference>
<feature type="region of interest" description="Disordered" evidence="1">
    <location>
        <begin position="136"/>
        <end position="365"/>
    </location>
</feature>
<dbReference type="InterPro" id="IPR013783">
    <property type="entry name" value="Ig-like_fold"/>
</dbReference>
<keyword evidence="2" id="KW-0378">Hydrolase</keyword>
<dbReference type="SUPFAM" id="SSF51120">
    <property type="entry name" value="beta-Roll"/>
    <property type="match status" value="2"/>
</dbReference>
<dbReference type="InterPro" id="IPR011049">
    <property type="entry name" value="Serralysin-like_metalloprot_C"/>
</dbReference>
<evidence type="ECO:0000313" key="3">
    <source>
        <dbReference type="Proteomes" id="UP000279284"/>
    </source>
</evidence>
<feature type="compositionally biased region" description="Basic and acidic residues" evidence="1">
    <location>
        <begin position="170"/>
        <end position="191"/>
    </location>
</feature>
<organism evidence="2 3">
    <name type="scientific">Neisseria canis</name>
    <dbReference type="NCBI Taxonomy" id="493"/>
    <lineage>
        <taxon>Bacteria</taxon>
        <taxon>Pseudomonadati</taxon>
        <taxon>Pseudomonadota</taxon>
        <taxon>Betaproteobacteria</taxon>
        <taxon>Neisseriales</taxon>
        <taxon>Neisseriaceae</taxon>
        <taxon>Neisseria</taxon>
    </lineage>
</organism>